<dbReference type="InterPro" id="IPR006679">
    <property type="entry name" value="Adenine_deam"/>
</dbReference>
<keyword evidence="3 6" id="KW-0378">Hydrolase</keyword>
<feature type="domain" description="Amidohydrolase-related" evidence="7">
    <location>
        <begin position="66"/>
        <end position="348"/>
    </location>
</feature>
<dbReference type="InterPro" id="IPR032466">
    <property type="entry name" value="Metal_Hydrolase"/>
</dbReference>
<evidence type="ECO:0000259" key="7">
    <source>
        <dbReference type="Pfam" id="PF01979"/>
    </source>
</evidence>
<dbReference type="Pfam" id="PF01979">
    <property type="entry name" value="Amidohydro_1"/>
    <property type="match status" value="1"/>
</dbReference>
<evidence type="ECO:0000256" key="4">
    <source>
        <dbReference type="ARBA" id="ARBA00023211"/>
    </source>
</evidence>
<dbReference type="PANTHER" id="PTHR11113">
    <property type="entry name" value="N-ACETYLGLUCOSAMINE-6-PHOSPHATE DEACETYLASE"/>
    <property type="match status" value="1"/>
</dbReference>
<dbReference type="AlphaFoldDB" id="A0A1G9WSU6"/>
<dbReference type="InterPro" id="IPR011059">
    <property type="entry name" value="Metal-dep_hydrolase_composite"/>
</dbReference>
<feature type="domain" description="Adenine deaminase C-terminal" evidence="8">
    <location>
        <begin position="400"/>
        <end position="570"/>
    </location>
</feature>
<dbReference type="EC" id="3.5.4.2" evidence="2 6"/>
<protein>
    <recommendedName>
        <fullName evidence="2 6">Adenine deaminase</fullName>
        <shortName evidence="6">Adenase</shortName>
        <shortName evidence="6">Adenine aminase</shortName>
        <ecNumber evidence="2 6">3.5.4.2</ecNumber>
    </recommendedName>
</protein>
<dbReference type="Proteomes" id="UP000187651">
    <property type="component" value="Unassembled WGS sequence"/>
</dbReference>
<keyword evidence="10" id="KW-1185">Reference proteome</keyword>
<evidence type="ECO:0000256" key="3">
    <source>
        <dbReference type="ARBA" id="ARBA00022801"/>
    </source>
</evidence>
<dbReference type="Gene3D" id="2.30.40.10">
    <property type="entry name" value="Urease, subunit C, domain 1"/>
    <property type="match status" value="1"/>
</dbReference>
<dbReference type="InterPro" id="IPR026912">
    <property type="entry name" value="Adenine_deam_C"/>
</dbReference>
<dbReference type="CDD" id="cd01295">
    <property type="entry name" value="AdeC"/>
    <property type="match status" value="1"/>
</dbReference>
<comment type="similarity">
    <text evidence="1 6">Belongs to the metallo-dependent hydrolases superfamily. Adenine deaminase family.</text>
</comment>
<evidence type="ECO:0000256" key="5">
    <source>
        <dbReference type="ARBA" id="ARBA00047720"/>
    </source>
</evidence>
<evidence type="ECO:0000313" key="9">
    <source>
        <dbReference type="EMBL" id="SDM87477.1"/>
    </source>
</evidence>
<sequence>MDKSKLHKLIDVAAARQEADLVIKNGKIIDVYQGKIIEGDIAISHDYIAGIGNYKGKEEIDVEGAYVSPGFIDGHIHIESSYMTPEEFSRLVVPLGTTTVITDPHEITNVCGIDGLDYMIEAAASTALDIRVMVPSCVPSTPFENSGAVVSAKDIENIFKTRKVHGLAEFMNSVGVINNDEECVAKLAAALESGRVIDGHAPDVAGNELNAYIAAGISTDHECSTIEDMDNKLSRGMYILLRHGSACHDLENLLPGVNEENYKRCLLCSDDRQIHTIFEEGHVDDLVRRCIKAGIKPIHAIRMATLNAAECYGIKEIGGIAPGKKANLVVFNNLEDLKAVMTFIDGKLCAKEGKYLLPVKRVDVTKVSSSVNVKDFSEVKLKLELKSNRVKTMNICPDGVLTKAGVEEIELDDKGDFVYNKDKDIVKIAVVERHHGTGNVGVAFLKEFGIKEGAIALSVAHDSHNIIAVGTSNAQIAMAVNEVIKMTGGIAIVHKDEVKHAIPLTVAGIMSTENAETFNEKLAAAHKFAHEVLKVDKDKDPFMVLCFMALPVIPELKITDMGLFDVNEFKFTSLEA</sequence>
<dbReference type="HAMAP" id="MF_01518">
    <property type="entry name" value="Adenine_deamin"/>
    <property type="match status" value="1"/>
</dbReference>
<proteinExistence type="inferred from homology"/>
<dbReference type="PANTHER" id="PTHR11113:SF2">
    <property type="entry name" value="ADENINE DEAMINASE"/>
    <property type="match status" value="1"/>
</dbReference>
<evidence type="ECO:0000256" key="2">
    <source>
        <dbReference type="ARBA" id="ARBA00012782"/>
    </source>
</evidence>
<comment type="cofactor">
    <cofactor evidence="6">
        <name>Mn(2+)</name>
        <dbReference type="ChEBI" id="CHEBI:29035"/>
    </cofactor>
</comment>
<gene>
    <name evidence="6" type="primary">ade</name>
    <name evidence="9" type="ORF">SAMN05216544_1328</name>
</gene>
<dbReference type="NCBIfam" id="TIGR01178">
    <property type="entry name" value="ade"/>
    <property type="match status" value="1"/>
</dbReference>
<evidence type="ECO:0000259" key="8">
    <source>
        <dbReference type="Pfam" id="PF13382"/>
    </source>
</evidence>
<name>A0A1G9WSU6_9FIRM</name>
<dbReference type="EMBL" id="FNHZ01000003">
    <property type="protein sequence ID" value="SDM87477.1"/>
    <property type="molecule type" value="Genomic_DNA"/>
</dbReference>
<evidence type="ECO:0000256" key="6">
    <source>
        <dbReference type="HAMAP-Rule" id="MF_01518"/>
    </source>
</evidence>
<dbReference type="InterPro" id="IPR006680">
    <property type="entry name" value="Amidohydro-rel"/>
</dbReference>
<dbReference type="Gene3D" id="3.20.20.140">
    <property type="entry name" value="Metal-dependent hydrolases"/>
    <property type="match status" value="1"/>
</dbReference>
<keyword evidence="4 6" id="KW-0464">Manganese</keyword>
<organism evidence="9 10">
    <name type="scientific">Lachnospira pectinoschiza</name>
    <dbReference type="NCBI Taxonomy" id="28052"/>
    <lineage>
        <taxon>Bacteria</taxon>
        <taxon>Bacillati</taxon>
        <taxon>Bacillota</taxon>
        <taxon>Clostridia</taxon>
        <taxon>Lachnospirales</taxon>
        <taxon>Lachnospiraceae</taxon>
        <taxon>Lachnospira</taxon>
    </lineage>
</organism>
<dbReference type="RefSeq" id="WP_074521477.1">
    <property type="nucleotide sequence ID" value="NZ_FNHZ01000003.1"/>
</dbReference>
<comment type="catalytic activity">
    <reaction evidence="5 6">
        <text>adenine + H2O + H(+) = hypoxanthine + NH4(+)</text>
        <dbReference type="Rhea" id="RHEA:23688"/>
        <dbReference type="ChEBI" id="CHEBI:15377"/>
        <dbReference type="ChEBI" id="CHEBI:15378"/>
        <dbReference type="ChEBI" id="CHEBI:16708"/>
        <dbReference type="ChEBI" id="CHEBI:17368"/>
        <dbReference type="ChEBI" id="CHEBI:28938"/>
        <dbReference type="EC" id="3.5.4.2"/>
    </reaction>
</comment>
<accession>A0A1G9WSU6</accession>
<dbReference type="GO" id="GO:0006146">
    <property type="term" value="P:adenine catabolic process"/>
    <property type="evidence" value="ECO:0007669"/>
    <property type="project" value="InterPro"/>
</dbReference>
<dbReference type="SUPFAM" id="SSF51556">
    <property type="entry name" value="Metallo-dependent hydrolases"/>
    <property type="match status" value="1"/>
</dbReference>
<dbReference type="SUPFAM" id="SSF51338">
    <property type="entry name" value="Composite domain of metallo-dependent hydrolases"/>
    <property type="match status" value="1"/>
</dbReference>
<evidence type="ECO:0000256" key="1">
    <source>
        <dbReference type="ARBA" id="ARBA00006773"/>
    </source>
</evidence>
<dbReference type="GO" id="GO:0000034">
    <property type="term" value="F:adenine deaminase activity"/>
    <property type="evidence" value="ECO:0007669"/>
    <property type="project" value="UniProtKB-UniRule"/>
</dbReference>
<evidence type="ECO:0000313" key="10">
    <source>
        <dbReference type="Proteomes" id="UP000187651"/>
    </source>
</evidence>
<reference evidence="10" key="1">
    <citation type="submission" date="2016-10" db="EMBL/GenBank/DDBJ databases">
        <authorList>
            <person name="Varghese N."/>
            <person name="Submissions S."/>
        </authorList>
    </citation>
    <scope>NUCLEOTIDE SEQUENCE [LARGE SCALE GENOMIC DNA]</scope>
    <source>
        <strain evidence="10">M83</strain>
    </source>
</reference>
<dbReference type="Pfam" id="PF13382">
    <property type="entry name" value="Adenine_deam_C"/>
    <property type="match status" value="1"/>
</dbReference>
<dbReference type="OrthoDB" id="9775607at2"/>